<dbReference type="Pfam" id="PF03601">
    <property type="entry name" value="Cons_hypoth698"/>
    <property type="match status" value="1"/>
</dbReference>
<feature type="transmembrane region" description="Helical" evidence="7">
    <location>
        <begin position="150"/>
        <end position="171"/>
    </location>
</feature>
<feature type="transmembrane region" description="Helical" evidence="7">
    <location>
        <begin position="21"/>
        <end position="52"/>
    </location>
</feature>
<evidence type="ECO:0000256" key="3">
    <source>
        <dbReference type="ARBA" id="ARBA00022475"/>
    </source>
</evidence>
<evidence type="ECO:0000256" key="4">
    <source>
        <dbReference type="ARBA" id="ARBA00022692"/>
    </source>
</evidence>
<keyword evidence="5 7" id="KW-1133">Transmembrane helix</keyword>
<name>A0A316AKC2_9BACT</name>
<accession>A0A316AKC2</accession>
<evidence type="ECO:0000256" key="6">
    <source>
        <dbReference type="ARBA" id="ARBA00023136"/>
    </source>
</evidence>
<evidence type="ECO:0000256" key="1">
    <source>
        <dbReference type="ARBA" id="ARBA00004651"/>
    </source>
</evidence>
<dbReference type="EMBL" id="QGDT01000005">
    <property type="protein sequence ID" value="PWJ57952.1"/>
    <property type="molecule type" value="Genomic_DNA"/>
</dbReference>
<dbReference type="AlphaFoldDB" id="A0A316AKC2"/>
<evidence type="ECO:0000256" key="7">
    <source>
        <dbReference type="SAM" id="Phobius"/>
    </source>
</evidence>
<feature type="transmembrane region" description="Helical" evidence="7">
    <location>
        <begin position="92"/>
        <end position="110"/>
    </location>
</feature>
<dbReference type="RefSeq" id="WP_109674560.1">
    <property type="nucleotide sequence ID" value="NZ_QGDT01000005.1"/>
</dbReference>
<organism evidence="8 9">
    <name type="scientific">Dyadobacter jejuensis</name>
    <dbReference type="NCBI Taxonomy" id="1082580"/>
    <lineage>
        <taxon>Bacteria</taxon>
        <taxon>Pseudomonadati</taxon>
        <taxon>Bacteroidota</taxon>
        <taxon>Cytophagia</taxon>
        <taxon>Cytophagales</taxon>
        <taxon>Spirosomataceae</taxon>
        <taxon>Dyadobacter</taxon>
    </lineage>
</organism>
<comment type="similarity">
    <text evidence="2">Belongs to the UPF0324 family.</text>
</comment>
<evidence type="ECO:0000313" key="8">
    <source>
        <dbReference type="EMBL" id="PWJ57952.1"/>
    </source>
</evidence>
<evidence type="ECO:0000256" key="5">
    <source>
        <dbReference type="ARBA" id="ARBA00022989"/>
    </source>
</evidence>
<dbReference type="GO" id="GO:0005886">
    <property type="term" value="C:plasma membrane"/>
    <property type="evidence" value="ECO:0007669"/>
    <property type="project" value="UniProtKB-SubCell"/>
</dbReference>
<proteinExistence type="inferred from homology"/>
<evidence type="ECO:0000256" key="2">
    <source>
        <dbReference type="ARBA" id="ARBA00007977"/>
    </source>
</evidence>
<keyword evidence="3" id="KW-1003">Cell membrane</keyword>
<protein>
    <submittedName>
        <fullName evidence="8">Putative integral membrane protein (TIGR00698 family)</fullName>
    </submittedName>
</protein>
<dbReference type="PANTHER" id="PTHR30106:SF1">
    <property type="entry name" value="UPF0324 MEMBRANE PROTEIN FN0533"/>
    <property type="match status" value="1"/>
</dbReference>
<gene>
    <name evidence="8" type="ORF">CLV98_105132</name>
</gene>
<sequence length="324" mass="34846">MDFRESIFKKEFPIGVHQKTRIGAFVLVLTICATPFVGAVGGLVMGVAFALVLGHPYLEYNHKVVQWLLQASVVGLGFGMDLQRVIQVGARGVLLTMFSIVCTLALGYGLGKAFRVDPKVSFLISAGTAICGGSAIAALSPVIRAKERQVSLALACIFILNALALLVFPWLGHYFGLSQRQFGLWCALAIHDTSSVVGAAGVYGVESLELATTVKLARALWIIPISCISTFYSHGAIRRIRIPYFIGLFLVAVLANNFIPAVANMSYLLGALAHIGLKISLFLIGTGLTRSVWKTVGLGPFLQGLLLWVLISFLGLLLVAGWHF</sequence>
<dbReference type="Proteomes" id="UP000245880">
    <property type="component" value="Unassembled WGS sequence"/>
</dbReference>
<keyword evidence="4 7" id="KW-0812">Transmembrane</keyword>
<dbReference type="PANTHER" id="PTHR30106">
    <property type="entry name" value="INNER MEMBRANE PROTEIN YEIH-RELATED"/>
    <property type="match status" value="1"/>
</dbReference>
<feature type="transmembrane region" description="Helical" evidence="7">
    <location>
        <begin position="64"/>
        <end position="80"/>
    </location>
</feature>
<feature type="transmembrane region" description="Helical" evidence="7">
    <location>
        <begin position="301"/>
        <end position="322"/>
    </location>
</feature>
<comment type="subcellular location">
    <subcellularLocation>
        <location evidence="1">Cell membrane</location>
        <topology evidence="1">Multi-pass membrane protein</topology>
    </subcellularLocation>
</comment>
<reference evidence="8 9" key="1">
    <citation type="submission" date="2018-03" db="EMBL/GenBank/DDBJ databases">
        <title>Genomic Encyclopedia of Archaeal and Bacterial Type Strains, Phase II (KMG-II): from individual species to whole genera.</title>
        <authorList>
            <person name="Goeker M."/>
        </authorList>
    </citation>
    <scope>NUCLEOTIDE SEQUENCE [LARGE SCALE GENOMIC DNA]</scope>
    <source>
        <strain evidence="8 9">DSM 100346</strain>
    </source>
</reference>
<feature type="transmembrane region" description="Helical" evidence="7">
    <location>
        <begin position="242"/>
        <end position="259"/>
    </location>
</feature>
<feature type="transmembrane region" description="Helical" evidence="7">
    <location>
        <begin position="122"/>
        <end position="143"/>
    </location>
</feature>
<dbReference type="OrthoDB" id="9811391at2"/>
<dbReference type="InterPro" id="IPR018383">
    <property type="entry name" value="UPF0324_pro"/>
</dbReference>
<keyword evidence="6 7" id="KW-0472">Membrane</keyword>
<feature type="transmembrane region" description="Helical" evidence="7">
    <location>
        <begin position="216"/>
        <end position="235"/>
    </location>
</feature>
<keyword evidence="9" id="KW-1185">Reference proteome</keyword>
<evidence type="ECO:0000313" key="9">
    <source>
        <dbReference type="Proteomes" id="UP000245880"/>
    </source>
</evidence>
<feature type="transmembrane region" description="Helical" evidence="7">
    <location>
        <begin position="265"/>
        <end position="289"/>
    </location>
</feature>
<comment type="caution">
    <text evidence="8">The sequence shown here is derived from an EMBL/GenBank/DDBJ whole genome shotgun (WGS) entry which is preliminary data.</text>
</comment>